<reference evidence="3 4" key="1">
    <citation type="submission" date="2016-12" db="EMBL/GenBank/DDBJ databases">
        <title>The genomes of Aspergillus section Nigri reveals drivers in fungal speciation.</title>
        <authorList>
            <consortium name="DOE Joint Genome Institute"/>
            <person name="Vesth T.C."/>
            <person name="Nybo J."/>
            <person name="Theobald S."/>
            <person name="Brandl J."/>
            <person name="Frisvad J.C."/>
            <person name="Nielsen K.F."/>
            <person name="Lyhne E.K."/>
            <person name="Kogle M.E."/>
            <person name="Kuo A."/>
            <person name="Riley R."/>
            <person name="Clum A."/>
            <person name="Nolan M."/>
            <person name="Lipzen A."/>
            <person name="Salamov A."/>
            <person name="Henrissat B."/>
            <person name="Wiebenga A."/>
            <person name="De Vries R.P."/>
            <person name="Grigoriev I.V."/>
            <person name="Mortensen U.H."/>
            <person name="Andersen M.R."/>
            <person name="Baker S.E."/>
        </authorList>
    </citation>
    <scope>NUCLEOTIDE SEQUENCE [LARGE SCALE GENOMIC DNA]</scope>
    <source>
        <strain evidence="3 4">IBT 23096</strain>
    </source>
</reference>
<dbReference type="EMBL" id="MSFO01000004">
    <property type="protein sequence ID" value="PLB49175.1"/>
    <property type="molecule type" value="Genomic_DNA"/>
</dbReference>
<evidence type="ECO:0000256" key="2">
    <source>
        <dbReference type="SAM" id="Phobius"/>
    </source>
</evidence>
<keyword evidence="4" id="KW-1185">Reference proteome</keyword>
<feature type="compositionally biased region" description="Polar residues" evidence="1">
    <location>
        <begin position="104"/>
        <end position="118"/>
    </location>
</feature>
<proteinExistence type="predicted"/>
<feature type="transmembrane region" description="Helical" evidence="2">
    <location>
        <begin position="15"/>
        <end position="38"/>
    </location>
</feature>
<keyword evidence="2" id="KW-0812">Transmembrane</keyword>
<keyword evidence="2" id="KW-1133">Transmembrane helix</keyword>
<evidence type="ECO:0000313" key="3">
    <source>
        <dbReference type="EMBL" id="PLB49175.1"/>
    </source>
</evidence>
<evidence type="ECO:0000256" key="1">
    <source>
        <dbReference type="SAM" id="MobiDB-lite"/>
    </source>
</evidence>
<organism evidence="3 4">
    <name type="scientific">Aspergillus steynii IBT 23096</name>
    <dbReference type="NCBI Taxonomy" id="1392250"/>
    <lineage>
        <taxon>Eukaryota</taxon>
        <taxon>Fungi</taxon>
        <taxon>Dikarya</taxon>
        <taxon>Ascomycota</taxon>
        <taxon>Pezizomycotina</taxon>
        <taxon>Eurotiomycetes</taxon>
        <taxon>Eurotiomycetidae</taxon>
        <taxon>Eurotiales</taxon>
        <taxon>Aspergillaceae</taxon>
        <taxon>Aspergillus</taxon>
        <taxon>Aspergillus subgen. Circumdati</taxon>
    </lineage>
</organism>
<dbReference type="AlphaFoldDB" id="A0A2I2G8H6"/>
<dbReference type="GeneID" id="36550338"/>
<gene>
    <name evidence="3" type="ORF">P170DRAFT_177099</name>
</gene>
<sequence length="139" mass="16295">MRRIFRSCIAFPGGFRFILLLLLLSLHFFFFFFVYCVLRTFSTVRKCRSSTKATGRLSSSRMDLSLVLSTRIFQFSRTLAIVLHSLRSTTLYDRRHGTDRPSRTSHPSRSQNLISPASISGDVRCPECIRRRRHEQRYL</sequence>
<name>A0A2I2G8H6_9EURO</name>
<dbReference type="Proteomes" id="UP000234275">
    <property type="component" value="Unassembled WGS sequence"/>
</dbReference>
<evidence type="ECO:0000313" key="4">
    <source>
        <dbReference type="Proteomes" id="UP000234275"/>
    </source>
</evidence>
<protein>
    <submittedName>
        <fullName evidence="3">Uncharacterized protein</fullName>
    </submittedName>
</protein>
<dbReference type="VEuPathDB" id="FungiDB:P170DRAFT_177099"/>
<dbReference type="RefSeq" id="XP_024704477.1">
    <property type="nucleotide sequence ID" value="XM_024842640.1"/>
</dbReference>
<feature type="region of interest" description="Disordered" evidence="1">
    <location>
        <begin position="94"/>
        <end position="118"/>
    </location>
</feature>
<comment type="caution">
    <text evidence="3">The sequence shown here is derived from an EMBL/GenBank/DDBJ whole genome shotgun (WGS) entry which is preliminary data.</text>
</comment>
<accession>A0A2I2G8H6</accession>
<keyword evidence="2" id="KW-0472">Membrane</keyword>